<dbReference type="InterPro" id="IPR011990">
    <property type="entry name" value="TPR-like_helical_dom_sf"/>
</dbReference>
<sequence>MNLAALCNRMGDPTAALKAADQAIIADCDNITARRIAGGAAIELGLVDRAAEENDRILRVPNAQSTDQALALRHLINSGRIDNARGHLLRIAHEGCRDLLVLMYVRQLPADDELRRLAVDAARAVPLDADPARRRQAAQILHHFGEPLPAHLDAQADFVPPDLPPTRPLADLDRNGAVKIASARHSRGTVLVFTGLAAKASLSLPVFDRYMAGLEVSTIYLTDIRRWLFMRGISELAAGYDETLEALREQIARLGAGPVTTIGTSAGGYAAMRYGVDLGAAATLCFSPPSNLTAEFLAEDRRGQLVAKRLQALDAEMLDLRPHLLAREAVNPIDIFYGAGMPQDRRHAEHLRGVPGVTLHPLDTIDIHGTMKTMAAAGTLAATLERHVARRTSEFPEPEPADRQFVGSAIQGA</sequence>
<accession>A0A4Y8RT23</accession>
<organism evidence="2 3">
    <name type="scientific">Jiella endophytica</name>
    <dbReference type="NCBI Taxonomy" id="2558362"/>
    <lineage>
        <taxon>Bacteria</taxon>
        <taxon>Pseudomonadati</taxon>
        <taxon>Pseudomonadota</taxon>
        <taxon>Alphaproteobacteria</taxon>
        <taxon>Hyphomicrobiales</taxon>
        <taxon>Aurantimonadaceae</taxon>
        <taxon>Jiella</taxon>
    </lineage>
</organism>
<gene>
    <name evidence="2" type="ORF">E3C22_02705</name>
</gene>
<evidence type="ECO:0008006" key="4">
    <source>
        <dbReference type="Google" id="ProtNLM"/>
    </source>
</evidence>
<evidence type="ECO:0000313" key="2">
    <source>
        <dbReference type="EMBL" id="TFF27386.1"/>
    </source>
</evidence>
<dbReference type="EMBL" id="SOZD01000001">
    <property type="protein sequence ID" value="TFF27386.1"/>
    <property type="molecule type" value="Genomic_DNA"/>
</dbReference>
<dbReference type="RefSeq" id="WP_167591601.1">
    <property type="nucleotide sequence ID" value="NZ_SOZD01000001.1"/>
</dbReference>
<evidence type="ECO:0000256" key="1">
    <source>
        <dbReference type="SAM" id="MobiDB-lite"/>
    </source>
</evidence>
<protein>
    <recommendedName>
        <fullName evidence="4">Alpha/beta hydrolase</fullName>
    </recommendedName>
</protein>
<reference evidence="2 3" key="1">
    <citation type="submission" date="2019-03" db="EMBL/GenBank/DDBJ databases">
        <title>Jiella endophytica sp. nov., a novel endophytic bacterium isolated from root of Ficus microcarpa Linn. f.</title>
        <authorList>
            <person name="Tuo L."/>
        </authorList>
    </citation>
    <scope>NUCLEOTIDE SEQUENCE [LARGE SCALE GENOMIC DNA]</scope>
    <source>
        <strain evidence="2 3">CBS5Q-3</strain>
    </source>
</reference>
<feature type="region of interest" description="Disordered" evidence="1">
    <location>
        <begin position="392"/>
        <end position="413"/>
    </location>
</feature>
<dbReference type="Gene3D" id="3.40.50.1820">
    <property type="entry name" value="alpha/beta hydrolase"/>
    <property type="match status" value="1"/>
</dbReference>
<proteinExistence type="predicted"/>
<dbReference type="SUPFAM" id="SSF48452">
    <property type="entry name" value="TPR-like"/>
    <property type="match status" value="1"/>
</dbReference>
<comment type="caution">
    <text evidence="2">The sequence shown here is derived from an EMBL/GenBank/DDBJ whole genome shotgun (WGS) entry which is preliminary data.</text>
</comment>
<dbReference type="AlphaFoldDB" id="A0A4Y8RT23"/>
<dbReference type="InterPro" id="IPR029058">
    <property type="entry name" value="AB_hydrolase_fold"/>
</dbReference>
<name>A0A4Y8RT23_9HYPH</name>
<keyword evidence="3" id="KW-1185">Reference proteome</keyword>
<dbReference type="Proteomes" id="UP000298179">
    <property type="component" value="Unassembled WGS sequence"/>
</dbReference>
<evidence type="ECO:0000313" key="3">
    <source>
        <dbReference type="Proteomes" id="UP000298179"/>
    </source>
</evidence>
<dbReference type="SUPFAM" id="SSF53474">
    <property type="entry name" value="alpha/beta-Hydrolases"/>
    <property type="match status" value="1"/>
</dbReference>